<gene>
    <name evidence="5" type="ORF">psyc5s11_16620</name>
</gene>
<dbReference type="InterPro" id="IPR009057">
    <property type="entry name" value="Homeodomain-like_sf"/>
</dbReference>
<evidence type="ECO:0000256" key="3">
    <source>
        <dbReference type="ARBA" id="ARBA00023163"/>
    </source>
</evidence>
<keyword evidence="2" id="KW-0238">DNA-binding</keyword>
<keyword evidence="3" id="KW-0804">Transcription</keyword>
<dbReference type="PROSITE" id="PS00041">
    <property type="entry name" value="HTH_ARAC_FAMILY_1"/>
    <property type="match status" value="1"/>
</dbReference>
<evidence type="ECO:0000256" key="1">
    <source>
        <dbReference type="ARBA" id="ARBA00023015"/>
    </source>
</evidence>
<feature type="domain" description="HTH araC/xylS-type" evidence="4">
    <location>
        <begin position="9"/>
        <end position="107"/>
    </location>
</feature>
<dbReference type="PROSITE" id="PS01124">
    <property type="entry name" value="HTH_ARAC_FAMILY_2"/>
    <property type="match status" value="1"/>
</dbReference>
<dbReference type="Pfam" id="PF12833">
    <property type="entry name" value="HTH_18"/>
    <property type="match status" value="1"/>
</dbReference>
<name>A0ABN6ITS2_9CLOT</name>
<dbReference type="InterPro" id="IPR050959">
    <property type="entry name" value="MarA-like"/>
</dbReference>
<dbReference type="SUPFAM" id="SSF46689">
    <property type="entry name" value="Homeodomain-like"/>
    <property type="match status" value="2"/>
</dbReference>
<proteinExistence type="predicted"/>
<accession>A0ABN6ITS2</accession>
<reference evidence="6" key="1">
    <citation type="submission" date="2021-07" db="EMBL/GenBank/DDBJ databases">
        <title>Complete genome sequencing of a Clostridium isolate.</title>
        <authorList>
            <person name="Ueki A."/>
            <person name="Tonouchi A."/>
        </authorList>
    </citation>
    <scope>NUCLEOTIDE SEQUENCE [LARGE SCALE GENOMIC DNA]</scope>
    <source>
        <strain evidence="6">C5S11</strain>
    </source>
</reference>
<dbReference type="EMBL" id="AP024849">
    <property type="protein sequence ID" value="BCZ45595.1"/>
    <property type="molecule type" value="Genomic_DNA"/>
</dbReference>
<keyword evidence="1" id="KW-0805">Transcription regulation</keyword>
<keyword evidence="6" id="KW-1185">Reference proteome</keyword>
<dbReference type="InterPro" id="IPR018062">
    <property type="entry name" value="HTH_AraC-typ_CS"/>
</dbReference>
<dbReference type="RefSeq" id="WP_224037174.1">
    <property type="nucleotide sequence ID" value="NZ_AP024849.1"/>
</dbReference>
<protein>
    <submittedName>
        <fullName evidence="5">AraC family transcriptional regulator</fullName>
    </submittedName>
</protein>
<dbReference type="InterPro" id="IPR018060">
    <property type="entry name" value="HTH_AraC"/>
</dbReference>
<evidence type="ECO:0000256" key="2">
    <source>
        <dbReference type="ARBA" id="ARBA00023125"/>
    </source>
</evidence>
<evidence type="ECO:0000313" key="5">
    <source>
        <dbReference type="EMBL" id="BCZ45595.1"/>
    </source>
</evidence>
<dbReference type="Proteomes" id="UP000824633">
    <property type="component" value="Chromosome"/>
</dbReference>
<organism evidence="5 6">
    <name type="scientific">Clostridium gelidum</name>
    <dbReference type="NCBI Taxonomy" id="704125"/>
    <lineage>
        <taxon>Bacteria</taxon>
        <taxon>Bacillati</taxon>
        <taxon>Bacillota</taxon>
        <taxon>Clostridia</taxon>
        <taxon>Eubacteriales</taxon>
        <taxon>Clostridiaceae</taxon>
        <taxon>Clostridium</taxon>
    </lineage>
</organism>
<evidence type="ECO:0000259" key="4">
    <source>
        <dbReference type="PROSITE" id="PS01124"/>
    </source>
</evidence>
<evidence type="ECO:0000313" key="6">
    <source>
        <dbReference type="Proteomes" id="UP000824633"/>
    </source>
</evidence>
<dbReference type="PANTHER" id="PTHR47504:SF5">
    <property type="entry name" value="RIGHT ORIGIN-BINDING PROTEIN"/>
    <property type="match status" value="1"/>
</dbReference>
<sequence>MKSNADVISKVIDFIEEHLTDDLYLEKIADSAFYSKYHLHRMFVDIVGCTLHQYIQKRRLTEAAWQLVYTDKSIIDISLIAGYETQQSFTLAFKKLYDKSPKVYRKKKDYQSIQLKYENRKVEYSSYTKLNMRCGGKAA</sequence>
<dbReference type="PANTHER" id="PTHR47504">
    <property type="entry name" value="RIGHT ORIGIN-BINDING PROTEIN"/>
    <property type="match status" value="1"/>
</dbReference>
<dbReference type="Gene3D" id="1.10.10.60">
    <property type="entry name" value="Homeodomain-like"/>
    <property type="match status" value="2"/>
</dbReference>
<dbReference type="SMART" id="SM00342">
    <property type="entry name" value="HTH_ARAC"/>
    <property type="match status" value="1"/>
</dbReference>